<evidence type="ECO:0000256" key="11">
    <source>
        <dbReference type="ARBA" id="ARBA00047583"/>
    </source>
</evidence>
<dbReference type="Gene3D" id="3.30.70.330">
    <property type="match status" value="1"/>
</dbReference>
<dbReference type="SUPFAM" id="SSF54928">
    <property type="entry name" value="RNA-binding domain, RBD"/>
    <property type="match status" value="1"/>
</dbReference>
<dbReference type="PANTHER" id="PTHR45814:SF2">
    <property type="entry name" value="HISTONE-LYSINE N-METHYLTRANSFERASE SETD1"/>
    <property type="match status" value="1"/>
</dbReference>
<dbReference type="Pfam" id="PF00076">
    <property type="entry name" value="RRM_1"/>
    <property type="match status" value="1"/>
</dbReference>
<evidence type="ECO:0000313" key="19">
    <source>
        <dbReference type="Proteomes" id="UP000252139"/>
    </source>
</evidence>
<dbReference type="AlphaFoldDB" id="A0A367KAB3"/>
<evidence type="ECO:0000256" key="3">
    <source>
        <dbReference type="ARBA" id="ARBA00015839"/>
    </source>
</evidence>
<dbReference type="SUPFAM" id="SSF82199">
    <property type="entry name" value="SET domain"/>
    <property type="match status" value="1"/>
</dbReference>
<gene>
    <name evidence="18" type="primary">SET1_1</name>
    <name evidence="18" type="ORF">CU097_008833</name>
</gene>
<keyword evidence="19" id="KW-1185">Reference proteome</keyword>
<dbReference type="SMART" id="SM00317">
    <property type="entry name" value="SET"/>
    <property type="match status" value="1"/>
</dbReference>
<keyword evidence="8" id="KW-0539">Nucleus</keyword>
<evidence type="ECO:0000256" key="1">
    <source>
        <dbReference type="ARBA" id="ARBA00004123"/>
    </source>
</evidence>
<evidence type="ECO:0000256" key="9">
    <source>
        <dbReference type="ARBA" id="ARBA00030093"/>
    </source>
</evidence>
<feature type="domain" description="Post-SET" evidence="17">
    <location>
        <begin position="546"/>
        <end position="559"/>
    </location>
</feature>
<dbReference type="InterPro" id="IPR024657">
    <property type="entry name" value="COMPASS_Set1_N-SET"/>
</dbReference>
<evidence type="ECO:0000256" key="6">
    <source>
        <dbReference type="ARBA" id="ARBA00022691"/>
    </source>
</evidence>
<feature type="region of interest" description="Disordered" evidence="14">
    <location>
        <begin position="195"/>
        <end position="271"/>
    </location>
</feature>
<comment type="subcellular location">
    <subcellularLocation>
        <location evidence="1">Nucleus</location>
    </subcellularLocation>
</comment>
<comment type="catalytic activity">
    <reaction evidence="10">
        <text>L-lysyl(4)-[histone H3] + 3 S-adenosyl-L-methionine = N(6),N(6),N(6)-trimethyl-L-lysyl(4)-[histone H3] + 3 S-adenosyl-L-homocysteine + 3 H(+)</text>
        <dbReference type="Rhea" id="RHEA:60260"/>
        <dbReference type="Rhea" id="RHEA-COMP:15537"/>
        <dbReference type="Rhea" id="RHEA-COMP:15547"/>
        <dbReference type="ChEBI" id="CHEBI:15378"/>
        <dbReference type="ChEBI" id="CHEBI:29969"/>
        <dbReference type="ChEBI" id="CHEBI:57856"/>
        <dbReference type="ChEBI" id="CHEBI:59789"/>
        <dbReference type="ChEBI" id="CHEBI:61961"/>
        <dbReference type="EC" id="2.1.1.354"/>
    </reaction>
</comment>
<dbReference type="PROSITE" id="PS50280">
    <property type="entry name" value="SET"/>
    <property type="match status" value="1"/>
</dbReference>
<keyword evidence="13" id="KW-0694">RNA-binding</keyword>
<feature type="compositionally biased region" description="Low complexity" evidence="14">
    <location>
        <begin position="234"/>
        <end position="255"/>
    </location>
</feature>
<evidence type="ECO:0000259" key="17">
    <source>
        <dbReference type="PROSITE" id="PS50868"/>
    </source>
</evidence>
<keyword evidence="7" id="KW-0156">Chromatin regulator</keyword>
<dbReference type="SMART" id="SM00360">
    <property type="entry name" value="RRM"/>
    <property type="match status" value="1"/>
</dbReference>
<dbReference type="PROSITE" id="PS50868">
    <property type="entry name" value="POST_SET"/>
    <property type="match status" value="1"/>
</dbReference>
<feature type="domain" description="SET" evidence="16">
    <location>
        <begin position="423"/>
        <end position="540"/>
    </location>
</feature>
<dbReference type="GO" id="GO:0140999">
    <property type="term" value="F:histone H3K4 trimethyltransferase activity"/>
    <property type="evidence" value="ECO:0007669"/>
    <property type="project" value="UniProtKB-EC"/>
</dbReference>
<sequence length="560" mass="63148">MSEQDKKIVIVSNLSSTTTKTQLESIFSAYGKVDQVELMSGQAKVTFEDESAALRAIQQRYDQSSTAVSDSLEVQSLGQAMNNSKQYIRGAISTQFLPLTQNMLEELQKALAPYNYMNIYHDDHDWYILFPSKSTALEAQKRVKTITGYSVDIRIEPETSSLIKDYVGLFIKDAGSAPLPTCDFLAPSSTAEATPLKIETQNKRKRNSNSKLADPPSKKKKSLDDSEKAPVGVSENILNNNTSSSSISSNSISSSNEDDEEASTTSDLDEMTMEELLENIDQVDEEEELWLNEPIQEIELDKDWDPFYQTKDTEDLKYLRIALIEKVQSGLKQELLDSLKKEDEPSDALGQSARTRAYSPIPESVKATYLNRNRALTVDNKVTTSSRSTRVNNRRLVSGMMIQNKTMAESDLLKFNQLKKRKKRLIFAKSPIHEWGLYAGEHIDAHDIVIEYIGEVIRQQVAEIREKHYERIGIGSSYLFRVDDDMVIDATKKGGMARFINHCCTPNCSAKIITVDKQKKVVIYANRDIEPGEEITYDYKFPIEADKIPCFCGSKFCKGS</sequence>
<dbReference type="InterPro" id="IPR046341">
    <property type="entry name" value="SET_dom_sf"/>
</dbReference>
<dbReference type="GO" id="GO:0048188">
    <property type="term" value="C:Set1C/COMPASS complex"/>
    <property type="evidence" value="ECO:0007669"/>
    <property type="project" value="TreeGrafter"/>
</dbReference>
<evidence type="ECO:0000256" key="14">
    <source>
        <dbReference type="SAM" id="MobiDB-lite"/>
    </source>
</evidence>
<keyword evidence="6" id="KW-0949">S-adenosyl-L-methionine</keyword>
<name>A0A367KAB3_RHIAZ</name>
<dbReference type="InterPro" id="IPR012677">
    <property type="entry name" value="Nucleotide-bd_a/b_plait_sf"/>
</dbReference>
<dbReference type="OrthoDB" id="308383at2759"/>
<dbReference type="Gene3D" id="2.170.270.10">
    <property type="entry name" value="SET domain"/>
    <property type="match status" value="1"/>
</dbReference>
<evidence type="ECO:0000256" key="10">
    <source>
        <dbReference type="ARBA" id="ARBA00047571"/>
    </source>
</evidence>
<comment type="caution">
    <text evidence="18">The sequence shown here is derived from an EMBL/GenBank/DDBJ whole genome shotgun (WGS) entry which is preliminary data.</text>
</comment>
<dbReference type="PANTHER" id="PTHR45814">
    <property type="entry name" value="HISTONE-LYSINE N-METHYLTRANSFERASE SETD1"/>
    <property type="match status" value="1"/>
</dbReference>
<evidence type="ECO:0000259" key="15">
    <source>
        <dbReference type="PROSITE" id="PS50102"/>
    </source>
</evidence>
<dbReference type="Pfam" id="PF11764">
    <property type="entry name" value="N-SET"/>
    <property type="match status" value="1"/>
</dbReference>
<organism evidence="18 19">
    <name type="scientific">Rhizopus azygosporus</name>
    <name type="common">Rhizopus microsporus var. azygosporus</name>
    <dbReference type="NCBI Taxonomy" id="86630"/>
    <lineage>
        <taxon>Eukaryota</taxon>
        <taxon>Fungi</taxon>
        <taxon>Fungi incertae sedis</taxon>
        <taxon>Mucoromycota</taxon>
        <taxon>Mucoromycotina</taxon>
        <taxon>Mucoromycetes</taxon>
        <taxon>Mucorales</taxon>
        <taxon>Mucorineae</taxon>
        <taxon>Rhizopodaceae</taxon>
        <taxon>Rhizopus</taxon>
    </lineage>
</organism>
<dbReference type="STRING" id="86630.A0A367KAB3"/>
<dbReference type="InterPro" id="IPR003616">
    <property type="entry name" value="Post-SET_dom"/>
</dbReference>
<proteinExistence type="predicted"/>
<evidence type="ECO:0000256" key="4">
    <source>
        <dbReference type="ARBA" id="ARBA00022603"/>
    </source>
</evidence>
<dbReference type="InterPro" id="IPR044570">
    <property type="entry name" value="Set1-like"/>
</dbReference>
<dbReference type="GO" id="GO:0003723">
    <property type="term" value="F:RNA binding"/>
    <property type="evidence" value="ECO:0007669"/>
    <property type="project" value="UniProtKB-UniRule"/>
</dbReference>
<dbReference type="EC" id="2.1.1.354" evidence="2"/>
<reference evidence="18 19" key="1">
    <citation type="journal article" date="2018" name="G3 (Bethesda)">
        <title>Phylogenetic and Phylogenomic Definition of Rhizopus Species.</title>
        <authorList>
            <person name="Gryganskyi A.P."/>
            <person name="Golan J."/>
            <person name="Dolatabadi S."/>
            <person name="Mondo S."/>
            <person name="Robb S."/>
            <person name="Idnurm A."/>
            <person name="Muszewska A."/>
            <person name="Steczkiewicz K."/>
            <person name="Masonjones S."/>
            <person name="Liao H.L."/>
            <person name="Gajdeczka M.T."/>
            <person name="Anike F."/>
            <person name="Vuek A."/>
            <person name="Anishchenko I.M."/>
            <person name="Voigt K."/>
            <person name="de Hoog G.S."/>
            <person name="Smith M.E."/>
            <person name="Heitman J."/>
            <person name="Vilgalys R."/>
            <person name="Stajich J.E."/>
        </authorList>
    </citation>
    <scope>NUCLEOTIDE SEQUENCE [LARGE SCALE GENOMIC DNA]</scope>
    <source>
        <strain evidence="18 19">CBS 357.93</strain>
    </source>
</reference>
<evidence type="ECO:0000256" key="8">
    <source>
        <dbReference type="ARBA" id="ARBA00023242"/>
    </source>
</evidence>
<keyword evidence="5 18" id="KW-0808">Transferase</keyword>
<evidence type="ECO:0000256" key="5">
    <source>
        <dbReference type="ARBA" id="ARBA00022679"/>
    </source>
</evidence>
<dbReference type="InterPro" id="IPR001214">
    <property type="entry name" value="SET_dom"/>
</dbReference>
<dbReference type="SMART" id="SM01291">
    <property type="entry name" value="N-SET"/>
    <property type="match status" value="1"/>
</dbReference>
<feature type="domain" description="RRM" evidence="15">
    <location>
        <begin position="7"/>
        <end position="79"/>
    </location>
</feature>
<dbReference type="Pfam" id="PF00856">
    <property type="entry name" value="SET"/>
    <property type="match status" value="1"/>
</dbReference>
<evidence type="ECO:0000313" key="18">
    <source>
        <dbReference type="EMBL" id="RCH99106.1"/>
    </source>
</evidence>
<protein>
    <recommendedName>
        <fullName evidence="3">Histone-lysine N-methyltransferase, H3 lysine-4 specific</fullName>
        <ecNumber evidence="2">2.1.1.354</ecNumber>
    </recommendedName>
    <alternativeName>
        <fullName evidence="9">SET domain-containing protein 1</fullName>
    </alternativeName>
</protein>
<keyword evidence="4 18" id="KW-0489">Methyltransferase</keyword>
<accession>A0A367KAB3</accession>
<dbReference type="GO" id="GO:0032259">
    <property type="term" value="P:methylation"/>
    <property type="evidence" value="ECO:0007669"/>
    <property type="project" value="UniProtKB-KW"/>
</dbReference>
<comment type="catalytic activity">
    <reaction evidence="11">
        <text>N(6)-methyl-L-lysyl(4)-[histone H3] + S-adenosyl-L-methionine = N(6),N(6)-dimethyl-L-lysyl(4)-[histone H3] + S-adenosyl-L-homocysteine + H(+)</text>
        <dbReference type="Rhea" id="RHEA:60268"/>
        <dbReference type="Rhea" id="RHEA-COMP:15540"/>
        <dbReference type="Rhea" id="RHEA-COMP:15543"/>
        <dbReference type="ChEBI" id="CHEBI:15378"/>
        <dbReference type="ChEBI" id="CHEBI:57856"/>
        <dbReference type="ChEBI" id="CHEBI:59789"/>
        <dbReference type="ChEBI" id="CHEBI:61929"/>
        <dbReference type="ChEBI" id="CHEBI:61976"/>
    </reaction>
</comment>
<dbReference type="InterPro" id="IPR035979">
    <property type="entry name" value="RBD_domain_sf"/>
</dbReference>
<evidence type="ECO:0000256" key="12">
    <source>
        <dbReference type="ARBA" id="ARBA00049129"/>
    </source>
</evidence>
<dbReference type="CDD" id="cd00590">
    <property type="entry name" value="RRM_SF"/>
    <property type="match status" value="1"/>
</dbReference>
<feature type="compositionally biased region" description="Acidic residues" evidence="14">
    <location>
        <begin position="256"/>
        <end position="271"/>
    </location>
</feature>
<evidence type="ECO:0000259" key="16">
    <source>
        <dbReference type="PROSITE" id="PS50280"/>
    </source>
</evidence>
<evidence type="ECO:0000256" key="2">
    <source>
        <dbReference type="ARBA" id="ARBA00012182"/>
    </source>
</evidence>
<dbReference type="Proteomes" id="UP000252139">
    <property type="component" value="Unassembled WGS sequence"/>
</dbReference>
<dbReference type="InterPro" id="IPR000504">
    <property type="entry name" value="RRM_dom"/>
</dbReference>
<comment type="catalytic activity">
    <reaction evidence="12">
        <text>N(6),N(6)-dimethyl-L-lysyl(4)-[histone H3] + S-adenosyl-L-methionine = N(6),N(6),N(6)-trimethyl-L-lysyl(4)-[histone H3] + S-adenosyl-L-homocysteine + H(+)</text>
        <dbReference type="Rhea" id="RHEA:60272"/>
        <dbReference type="Rhea" id="RHEA-COMP:15537"/>
        <dbReference type="Rhea" id="RHEA-COMP:15540"/>
        <dbReference type="ChEBI" id="CHEBI:15378"/>
        <dbReference type="ChEBI" id="CHEBI:57856"/>
        <dbReference type="ChEBI" id="CHEBI:59789"/>
        <dbReference type="ChEBI" id="CHEBI:61961"/>
        <dbReference type="ChEBI" id="CHEBI:61976"/>
    </reaction>
</comment>
<dbReference type="PROSITE" id="PS50102">
    <property type="entry name" value="RRM"/>
    <property type="match status" value="1"/>
</dbReference>
<evidence type="ECO:0000256" key="13">
    <source>
        <dbReference type="PROSITE-ProRule" id="PRU00176"/>
    </source>
</evidence>
<dbReference type="EMBL" id="PJQL01000146">
    <property type="protein sequence ID" value="RCH99106.1"/>
    <property type="molecule type" value="Genomic_DNA"/>
</dbReference>
<evidence type="ECO:0000256" key="7">
    <source>
        <dbReference type="ARBA" id="ARBA00022853"/>
    </source>
</evidence>